<dbReference type="InterPro" id="IPR035924">
    <property type="entry name" value="FlaG-like_sf"/>
</dbReference>
<dbReference type="InterPro" id="IPR005186">
    <property type="entry name" value="FlaG"/>
</dbReference>
<sequence>MSNSIDASRFGELLRVPSDSGRSESRAVSPRALLRPVSAAVETAQAKRAEQSASVGDAVARINDFVQVVQRDLRFSVDEATGRTVVKVIDSETDQVVRQIPADEVLAIAENLQELQGVLFRGEA</sequence>
<dbReference type="SUPFAM" id="SSF160214">
    <property type="entry name" value="FlaG-like"/>
    <property type="match status" value="1"/>
</dbReference>
<dbReference type="Pfam" id="PF03646">
    <property type="entry name" value="FlaG"/>
    <property type="match status" value="1"/>
</dbReference>
<evidence type="ECO:0000313" key="1">
    <source>
        <dbReference type="EMBL" id="PWG62301.1"/>
    </source>
</evidence>
<keyword evidence="2" id="KW-1185">Reference proteome</keyword>
<organism evidence="1 2">
    <name type="scientific">Sediminicurvatus halobius</name>
    <dbReference type="NCBI Taxonomy" id="2182432"/>
    <lineage>
        <taxon>Bacteria</taxon>
        <taxon>Pseudomonadati</taxon>
        <taxon>Pseudomonadota</taxon>
        <taxon>Gammaproteobacteria</taxon>
        <taxon>Chromatiales</taxon>
        <taxon>Ectothiorhodospiraceae</taxon>
        <taxon>Sediminicurvatus</taxon>
    </lineage>
</organism>
<dbReference type="Gene3D" id="3.30.160.170">
    <property type="entry name" value="FlaG-like"/>
    <property type="match status" value="1"/>
</dbReference>
<evidence type="ECO:0000313" key="2">
    <source>
        <dbReference type="Proteomes" id="UP000245474"/>
    </source>
</evidence>
<reference evidence="1 2" key="1">
    <citation type="submission" date="2018-05" db="EMBL/GenBank/DDBJ databases">
        <title>Spiribacter halobius sp. nov., a moderately halophilic bacterium isolated from marine solar saltern.</title>
        <authorList>
            <person name="Zheng W.-S."/>
            <person name="Lu D.-C."/>
            <person name="Du Z.-J."/>
        </authorList>
    </citation>
    <scope>NUCLEOTIDE SEQUENCE [LARGE SCALE GENOMIC DNA]</scope>
    <source>
        <strain evidence="1 2">E85</strain>
    </source>
</reference>
<dbReference type="RefSeq" id="WP_109679168.1">
    <property type="nucleotide sequence ID" value="NZ_CP086615.1"/>
</dbReference>
<dbReference type="AlphaFoldDB" id="A0A2U2MZ94"/>
<dbReference type="OrthoDB" id="5741693at2"/>
<dbReference type="PANTHER" id="PTHR37166:SF1">
    <property type="entry name" value="PROTEIN FLAG"/>
    <property type="match status" value="1"/>
</dbReference>
<evidence type="ECO:0008006" key="3">
    <source>
        <dbReference type="Google" id="ProtNLM"/>
    </source>
</evidence>
<dbReference type="PANTHER" id="PTHR37166">
    <property type="entry name" value="PROTEIN FLAG"/>
    <property type="match status" value="1"/>
</dbReference>
<dbReference type="Proteomes" id="UP000245474">
    <property type="component" value="Unassembled WGS sequence"/>
</dbReference>
<proteinExistence type="predicted"/>
<gene>
    <name evidence="1" type="ORF">DEM34_12560</name>
</gene>
<name>A0A2U2MZ94_9GAMM</name>
<comment type="caution">
    <text evidence="1">The sequence shown here is derived from an EMBL/GenBank/DDBJ whole genome shotgun (WGS) entry which is preliminary data.</text>
</comment>
<accession>A0A2U2MZ94</accession>
<dbReference type="EMBL" id="QFFI01000020">
    <property type="protein sequence ID" value="PWG62301.1"/>
    <property type="molecule type" value="Genomic_DNA"/>
</dbReference>
<protein>
    <recommendedName>
        <fullName evidence="3">Flagellar biosynthesis protein FlaG</fullName>
    </recommendedName>
</protein>